<dbReference type="Proteomes" id="UP001229421">
    <property type="component" value="Unassembled WGS sequence"/>
</dbReference>
<gene>
    <name evidence="1" type="ORF">QVD17_41157</name>
</gene>
<protein>
    <submittedName>
        <fullName evidence="1">Uncharacterized protein</fullName>
    </submittedName>
</protein>
<sequence length="70" mass="7491">MDIFRFAKRTSKSFQDFARTINVITLAKINLGMELLDIARVSLCAIVDTLVHQASGGVGWLVGVGVGVGL</sequence>
<evidence type="ECO:0000313" key="2">
    <source>
        <dbReference type="Proteomes" id="UP001229421"/>
    </source>
</evidence>
<proteinExistence type="predicted"/>
<accession>A0AAD8JQV2</accession>
<evidence type="ECO:0000313" key="1">
    <source>
        <dbReference type="EMBL" id="KAK1408967.1"/>
    </source>
</evidence>
<reference evidence="1" key="1">
    <citation type="journal article" date="2023" name="bioRxiv">
        <title>Improved chromosome-level genome assembly for marigold (Tagetes erecta).</title>
        <authorList>
            <person name="Jiang F."/>
            <person name="Yuan L."/>
            <person name="Wang S."/>
            <person name="Wang H."/>
            <person name="Xu D."/>
            <person name="Wang A."/>
            <person name="Fan W."/>
        </authorList>
    </citation>
    <scope>NUCLEOTIDE SEQUENCE</scope>
    <source>
        <strain evidence="1">WSJ</strain>
        <tissue evidence="1">Leaf</tissue>
    </source>
</reference>
<keyword evidence="2" id="KW-1185">Reference proteome</keyword>
<dbReference type="AlphaFoldDB" id="A0AAD8JQV2"/>
<comment type="caution">
    <text evidence="1">The sequence shown here is derived from an EMBL/GenBank/DDBJ whole genome shotgun (WGS) entry which is preliminary data.</text>
</comment>
<dbReference type="EMBL" id="JAUHHV010000011">
    <property type="protein sequence ID" value="KAK1408967.1"/>
    <property type="molecule type" value="Genomic_DNA"/>
</dbReference>
<organism evidence="1 2">
    <name type="scientific">Tagetes erecta</name>
    <name type="common">African marigold</name>
    <dbReference type="NCBI Taxonomy" id="13708"/>
    <lineage>
        <taxon>Eukaryota</taxon>
        <taxon>Viridiplantae</taxon>
        <taxon>Streptophyta</taxon>
        <taxon>Embryophyta</taxon>
        <taxon>Tracheophyta</taxon>
        <taxon>Spermatophyta</taxon>
        <taxon>Magnoliopsida</taxon>
        <taxon>eudicotyledons</taxon>
        <taxon>Gunneridae</taxon>
        <taxon>Pentapetalae</taxon>
        <taxon>asterids</taxon>
        <taxon>campanulids</taxon>
        <taxon>Asterales</taxon>
        <taxon>Asteraceae</taxon>
        <taxon>Asteroideae</taxon>
        <taxon>Heliantheae alliance</taxon>
        <taxon>Tageteae</taxon>
        <taxon>Tagetes</taxon>
    </lineage>
</organism>
<name>A0AAD8JQV2_TARER</name>